<dbReference type="Pfam" id="PF02115">
    <property type="entry name" value="Rho_GDI"/>
    <property type="match status" value="1"/>
</dbReference>
<gene>
    <name evidence="7" type="ORF">GPM918_LOCUS15498</name>
    <name evidence="6" type="ORF">OVA965_LOCUS1210</name>
    <name evidence="9" type="ORF">SRO942_LOCUS15498</name>
    <name evidence="8" type="ORF">TMI583_LOCUS1211</name>
</gene>
<evidence type="ECO:0000256" key="5">
    <source>
        <dbReference type="SAM" id="MobiDB-lite"/>
    </source>
</evidence>
<dbReference type="InterPro" id="IPR014756">
    <property type="entry name" value="Ig_E-set"/>
</dbReference>
<dbReference type="PANTHER" id="PTHR10980:SF3">
    <property type="entry name" value="LD16419P"/>
    <property type="match status" value="1"/>
</dbReference>
<reference evidence="7" key="1">
    <citation type="submission" date="2021-02" db="EMBL/GenBank/DDBJ databases">
        <authorList>
            <person name="Nowell W R."/>
        </authorList>
    </citation>
    <scope>NUCLEOTIDE SEQUENCE</scope>
</reference>
<dbReference type="GO" id="GO:0016020">
    <property type="term" value="C:membrane"/>
    <property type="evidence" value="ECO:0007669"/>
    <property type="project" value="TreeGrafter"/>
</dbReference>
<dbReference type="FunFam" id="2.70.50.30:FF:000004">
    <property type="entry name" value="Rho GDP-dissociation inhibitor 1"/>
    <property type="match status" value="1"/>
</dbReference>
<dbReference type="InterPro" id="IPR024792">
    <property type="entry name" value="RhoGDI_dom_sf"/>
</dbReference>
<keyword evidence="4" id="KW-0963">Cytoplasm</keyword>
<sequence length="210" mass="24027">MASGDQQSSTTHDHDSDDDTSTGMRYKPPQKVDLSTIISKDADDLSLDRYKKQLLGDDVQKLHTIIDSNDQRCVIPVRISLLFENHKPNVIFDLHGSVEQIRQTHAKRIVNIKEGESYRIQLEYYVQRDIVTGLSFLQKIKKTKIIVDRMKYMIGSRAPSPDLQTYLGEIEVAPNGVLSRGSFSVKSKICDDDKNLFAEWEWTLVIGKDW</sequence>
<evidence type="ECO:0000313" key="7">
    <source>
        <dbReference type="EMBL" id="CAF1035382.1"/>
    </source>
</evidence>
<dbReference type="GO" id="GO:0005829">
    <property type="term" value="C:cytosol"/>
    <property type="evidence" value="ECO:0007669"/>
    <property type="project" value="TreeGrafter"/>
</dbReference>
<dbReference type="OrthoDB" id="1683373at2759"/>
<dbReference type="AlphaFoldDB" id="A0A814JBX7"/>
<feature type="compositionally biased region" description="Low complexity" evidence="5">
    <location>
        <begin position="1"/>
        <end position="10"/>
    </location>
</feature>
<dbReference type="Proteomes" id="UP000681722">
    <property type="component" value="Unassembled WGS sequence"/>
</dbReference>
<comment type="caution">
    <text evidence="7">The sequence shown here is derived from an EMBL/GenBank/DDBJ whole genome shotgun (WGS) entry which is preliminary data.</text>
</comment>
<accession>A0A814JBX7</accession>
<dbReference type="EMBL" id="CAJOBA010000211">
    <property type="protein sequence ID" value="CAF3513987.1"/>
    <property type="molecule type" value="Genomic_DNA"/>
</dbReference>
<evidence type="ECO:0008006" key="11">
    <source>
        <dbReference type="Google" id="ProtNLM"/>
    </source>
</evidence>
<feature type="region of interest" description="Disordered" evidence="5">
    <location>
        <begin position="1"/>
        <end position="30"/>
    </location>
</feature>
<evidence type="ECO:0000313" key="10">
    <source>
        <dbReference type="Proteomes" id="UP000663829"/>
    </source>
</evidence>
<evidence type="ECO:0000313" key="8">
    <source>
        <dbReference type="EMBL" id="CAF3513987.1"/>
    </source>
</evidence>
<dbReference type="Proteomes" id="UP000663829">
    <property type="component" value="Unassembled WGS sequence"/>
</dbReference>
<evidence type="ECO:0000256" key="4">
    <source>
        <dbReference type="ARBA" id="ARBA00022490"/>
    </source>
</evidence>
<organism evidence="7 10">
    <name type="scientific">Didymodactylos carnosus</name>
    <dbReference type="NCBI Taxonomy" id="1234261"/>
    <lineage>
        <taxon>Eukaryota</taxon>
        <taxon>Metazoa</taxon>
        <taxon>Spiralia</taxon>
        <taxon>Gnathifera</taxon>
        <taxon>Rotifera</taxon>
        <taxon>Eurotatoria</taxon>
        <taxon>Bdelloidea</taxon>
        <taxon>Philodinida</taxon>
        <taxon>Philodinidae</taxon>
        <taxon>Didymodactylos</taxon>
    </lineage>
</organism>
<evidence type="ECO:0000256" key="1">
    <source>
        <dbReference type="ARBA" id="ARBA00004496"/>
    </source>
</evidence>
<evidence type="ECO:0000313" key="6">
    <source>
        <dbReference type="EMBL" id="CAF0737168.1"/>
    </source>
</evidence>
<dbReference type="InterPro" id="IPR000406">
    <property type="entry name" value="Rho_GDI"/>
</dbReference>
<protein>
    <recommendedName>
        <fullName evidence="11">Rho GDP-dissociation inhibitor</fullName>
    </recommendedName>
</protein>
<evidence type="ECO:0000256" key="3">
    <source>
        <dbReference type="ARBA" id="ARBA00022468"/>
    </source>
</evidence>
<comment type="subcellular location">
    <subcellularLocation>
        <location evidence="1">Cytoplasm</location>
    </subcellularLocation>
</comment>
<evidence type="ECO:0000256" key="2">
    <source>
        <dbReference type="ARBA" id="ARBA00009758"/>
    </source>
</evidence>
<dbReference type="PANTHER" id="PTHR10980">
    <property type="entry name" value="RHO GDP-DISSOCIATION INHIBITOR"/>
    <property type="match status" value="1"/>
</dbReference>
<name>A0A814JBX7_9BILA</name>
<evidence type="ECO:0000313" key="9">
    <source>
        <dbReference type="EMBL" id="CAF3806006.1"/>
    </source>
</evidence>
<dbReference type="GO" id="GO:0007266">
    <property type="term" value="P:Rho protein signal transduction"/>
    <property type="evidence" value="ECO:0007669"/>
    <property type="project" value="InterPro"/>
</dbReference>
<dbReference type="EMBL" id="CAJNOK010000211">
    <property type="protein sequence ID" value="CAF0737168.1"/>
    <property type="molecule type" value="Genomic_DNA"/>
</dbReference>
<keyword evidence="10" id="KW-1185">Reference proteome</keyword>
<dbReference type="SUPFAM" id="SSF81296">
    <property type="entry name" value="E set domains"/>
    <property type="match status" value="1"/>
</dbReference>
<dbReference type="Proteomes" id="UP000677228">
    <property type="component" value="Unassembled WGS sequence"/>
</dbReference>
<dbReference type="GO" id="GO:0005094">
    <property type="term" value="F:Rho GDP-dissociation inhibitor activity"/>
    <property type="evidence" value="ECO:0007669"/>
    <property type="project" value="InterPro"/>
</dbReference>
<dbReference type="EMBL" id="CAJNOQ010003911">
    <property type="protein sequence ID" value="CAF1035382.1"/>
    <property type="molecule type" value="Genomic_DNA"/>
</dbReference>
<comment type="similarity">
    <text evidence="2">Belongs to the Rho GDI family.</text>
</comment>
<keyword evidence="3" id="KW-0343">GTPase activation</keyword>
<dbReference type="Gene3D" id="2.70.50.30">
    <property type="entry name" value="Coagulation Factor XIII, subunit A, domain 1"/>
    <property type="match status" value="1"/>
</dbReference>
<dbReference type="Proteomes" id="UP000682733">
    <property type="component" value="Unassembled WGS sequence"/>
</dbReference>
<proteinExistence type="inferred from homology"/>
<dbReference type="PRINTS" id="PR00492">
    <property type="entry name" value="RHOGDI"/>
</dbReference>
<dbReference type="EMBL" id="CAJOBC010003911">
    <property type="protein sequence ID" value="CAF3806006.1"/>
    <property type="molecule type" value="Genomic_DNA"/>
</dbReference>
<dbReference type="GO" id="GO:0005096">
    <property type="term" value="F:GTPase activator activity"/>
    <property type="evidence" value="ECO:0007669"/>
    <property type="project" value="UniProtKB-KW"/>
</dbReference>